<feature type="domain" description="Methyltransferase small" evidence="6">
    <location>
        <begin position="156"/>
        <end position="318"/>
    </location>
</feature>
<proteinExistence type="predicted"/>
<protein>
    <submittedName>
        <fullName evidence="7">Ribosomal RNA small subunit methyltransferase C</fullName>
        <ecNumber evidence="7">2.1.1.172</ecNumber>
    </submittedName>
</protein>
<evidence type="ECO:0000313" key="8">
    <source>
        <dbReference type="Proteomes" id="UP000277498"/>
    </source>
</evidence>
<keyword evidence="5" id="KW-0949">S-adenosyl-L-methionine</keyword>
<dbReference type="InterPro" id="IPR046977">
    <property type="entry name" value="RsmC/RlmG"/>
</dbReference>
<dbReference type="EMBL" id="UXAW01000051">
    <property type="protein sequence ID" value="VDC25213.1"/>
    <property type="molecule type" value="Genomic_DNA"/>
</dbReference>
<dbReference type="GO" id="GO:0003676">
    <property type="term" value="F:nucleic acid binding"/>
    <property type="evidence" value="ECO:0007669"/>
    <property type="project" value="InterPro"/>
</dbReference>
<evidence type="ECO:0000313" key="7">
    <source>
        <dbReference type="EMBL" id="VDC25213.1"/>
    </source>
</evidence>
<gene>
    <name evidence="7" type="primary">rsmC_2</name>
    <name evidence="7" type="ORF">XINFAN_01451</name>
</gene>
<dbReference type="GO" id="GO:0052914">
    <property type="term" value="F:16S rRNA (guanine(1207)-N(2))-methyltransferase activity"/>
    <property type="evidence" value="ECO:0007669"/>
    <property type="project" value="UniProtKB-EC"/>
</dbReference>
<dbReference type="SUPFAM" id="SSF53335">
    <property type="entry name" value="S-adenosyl-L-methionine-dependent methyltransferases"/>
    <property type="match status" value="1"/>
</dbReference>
<evidence type="ECO:0000256" key="2">
    <source>
        <dbReference type="ARBA" id="ARBA00022552"/>
    </source>
</evidence>
<sequence length="331" mass="35448">MRHSRIDLALTQGVLTLPETGRIAVFRPVAGDDLSALPQDRLVVLTGFRPDHDHFASRGYAVTGEPPYAAALVCLPRARDHARAVLAEAAASVVPGGPVAVDGQKTDGIEAVLKELKSRVALSEVLSKAHGRIAVFPAGPELAAWAAAPRQIAEGFVTRPGVFSADGPDPGSELLAQALPLKLGPKVVDLGAGWGYLSRAILAREGVKRLDLVEAEATALDCARENIQDTRARFHWADALTFRPENLAETVVTNPPFHTGRAADPSLGVGFIQAARRMLAPDGALWLVANRHLPYDEALSAHFLEHETVAQTNAFRVIRAIKPRRNATRQG</sequence>
<evidence type="ECO:0000256" key="5">
    <source>
        <dbReference type="ARBA" id="ARBA00022691"/>
    </source>
</evidence>
<dbReference type="Gene3D" id="3.40.50.150">
    <property type="entry name" value="Vaccinia Virus protein VP39"/>
    <property type="match status" value="2"/>
</dbReference>
<dbReference type="AlphaFoldDB" id="A0A3P5WP44"/>
<evidence type="ECO:0000259" key="6">
    <source>
        <dbReference type="Pfam" id="PF05175"/>
    </source>
</evidence>
<keyword evidence="8" id="KW-1185">Reference proteome</keyword>
<evidence type="ECO:0000256" key="4">
    <source>
        <dbReference type="ARBA" id="ARBA00022679"/>
    </source>
</evidence>
<dbReference type="PANTHER" id="PTHR47816:SF4">
    <property type="entry name" value="RIBOSOMAL RNA SMALL SUBUNIT METHYLTRANSFERASE C"/>
    <property type="match status" value="1"/>
</dbReference>
<dbReference type="InterPro" id="IPR029063">
    <property type="entry name" value="SAM-dependent_MTases_sf"/>
</dbReference>
<dbReference type="InterPro" id="IPR002052">
    <property type="entry name" value="DNA_methylase_N6_adenine_CS"/>
</dbReference>
<dbReference type="InterPro" id="IPR007848">
    <property type="entry name" value="Small_mtfrase_dom"/>
</dbReference>
<name>A0A3P5WP44_9RHOB</name>
<accession>A0A3P5WP44</accession>
<dbReference type="PANTHER" id="PTHR47816">
    <property type="entry name" value="RIBOSOMAL RNA SMALL SUBUNIT METHYLTRANSFERASE C"/>
    <property type="match status" value="1"/>
</dbReference>
<keyword evidence="3 7" id="KW-0489">Methyltransferase</keyword>
<dbReference type="CDD" id="cd02440">
    <property type="entry name" value="AdoMet_MTases"/>
    <property type="match status" value="1"/>
</dbReference>
<dbReference type="RefSeq" id="WP_124085860.1">
    <property type="nucleotide sequence ID" value="NZ_UXAW01000051.1"/>
</dbReference>
<keyword evidence="2" id="KW-0698">rRNA processing</keyword>
<dbReference type="Proteomes" id="UP000277498">
    <property type="component" value="Unassembled WGS sequence"/>
</dbReference>
<dbReference type="PROSITE" id="PS00092">
    <property type="entry name" value="N6_MTASE"/>
    <property type="match status" value="1"/>
</dbReference>
<keyword evidence="4 7" id="KW-0808">Transferase</keyword>
<dbReference type="Pfam" id="PF05175">
    <property type="entry name" value="MTS"/>
    <property type="match status" value="1"/>
</dbReference>
<reference evidence="7 8" key="1">
    <citation type="submission" date="2018-11" db="EMBL/GenBank/DDBJ databases">
        <authorList>
            <person name="Criscuolo A."/>
        </authorList>
    </citation>
    <scope>NUCLEOTIDE SEQUENCE [LARGE SCALE GENOMIC DNA]</scope>
    <source>
        <strain evidence="7">ACIP111625</strain>
    </source>
</reference>
<organism evidence="7 8">
    <name type="scientific">Pseudogemmobacter humi</name>
    <dbReference type="NCBI Taxonomy" id="2483812"/>
    <lineage>
        <taxon>Bacteria</taxon>
        <taxon>Pseudomonadati</taxon>
        <taxon>Pseudomonadota</taxon>
        <taxon>Alphaproteobacteria</taxon>
        <taxon>Rhodobacterales</taxon>
        <taxon>Paracoccaceae</taxon>
        <taxon>Pseudogemmobacter</taxon>
    </lineage>
</organism>
<dbReference type="OrthoDB" id="9816072at2"/>
<dbReference type="EC" id="2.1.1.172" evidence="7"/>
<keyword evidence="1" id="KW-0963">Cytoplasm</keyword>
<evidence type="ECO:0000256" key="3">
    <source>
        <dbReference type="ARBA" id="ARBA00022603"/>
    </source>
</evidence>
<evidence type="ECO:0000256" key="1">
    <source>
        <dbReference type="ARBA" id="ARBA00022490"/>
    </source>
</evidence>